<evidence type="ECO:0000259" key="3">
    <source>
        <dbReference type="Pfam" id="PF00931"/>
    </source>
</evidence>
<feature type="domain" description="NB-ARC" evidence="3">
    <location>
        <begin position="474"/>
        <end position="628"/>
    </location>
</feature>
<name>A0AAN6XEX3_9PEZI</name>
<feature type="region of interest" description="Disordered" evidence="2">
    <location>
        <begin position="117"/>
        <end position="155"/>
    </location>
</feature>
<dbReference type="GO" id="GO:0043531">
    <property type="term" value="F:ADP binding"/>
    <property type="evidence" value="ECO:0007669"/>
    <property type="project" value="InterPro"/>
</dbReference>
<evidence type="ECO:0000256" key="1">
    <source>
        <dbReference type="ARBA" id="ARBA00007920"/>
    </source>
</evidence>
<dbReference type="AlphaFoldDB" id="A0AAN6XEX3"/>
<evidence type="ECO:0008006" key="7">
    <source>
        <dbReference type="Google" id="ProtNLM"/>
    </source>
</evidence>
<dbReference type="Pfam" id="PF13374">
    <property type="entry name" value="TPR_10"/>
    <property type="match status" value="3"/>
</dbReference>
<sequence>MAGCLRKSFGLFRWRKESREKERAHDSPETLGSVALATSPEGTEQHSHLPCSKALVPVPRSEHTAPSAPPAPCPEHAAPSAPPAPPLARPTVTPSTLPLQAASSTLVGTASHASLHNVAGKAAPPPPAETDEQAANTREHSAADGWPGDPADNTPRALEAGLHVIFDSASDSQPPSVAEIDVVAVHGLNFKGSVNHAQETWMKGDKLWLKDFLPASLPRPARVMLFAYNSSPAIDASAIKLDDHAKKLLHWLHLEREDEQRPIVFICHSLGGLVVKQALVEAKLDESYKSIFEATCLLAFFATPHQGGNYASVGHLAAKIARAVLKAPSNDLLSALKKSSDEATRRFEQARHLSERCLVISFFEGESHGKTGIIVDKSSATLNLSGLREKQVSMDADHSTICKFDSKDSSACRLVLKTIAAEVKRSLELAQKIPKSSARPVKHQYAVPLETVHTYTERAKLSAEVEQKIKIRHEKGSVPYAVALYGLGGAGKSQLALAYAEKHKDRYNPILWIDATDEEAVRSSFRRCAAELRLPEERAEKQESVLTDGVVQAVLRWLRDRTEADDEWLVIVDNADDVSWGIQKIMPKGNRGSIIVTSRDNRSVGLVPGVCEAVHVSVMSPVEGVALLLQHLQLGAESASEAIRCDCDKIAQRLGYLALAIDLAGAYISNDSAPEHALSQYLADYDRHRDELLQMDGSRGLLPTQKTVWTVWDTTLEKIRRQHSGLQPELLLTFLARFKGSIVPDELFRLACFGMVEVDAELDGKTDEVILAGLRQFLPLNKGEWDSFWYRQSRDVLVRYSLLQRVEGQWPGVSMHSLVQWRAMQNEPDRPWRWWYMTFILAACCQITGGKEQPEFRRHLMVHLPGISENDIEDGDRARYEDFVGSTFGRLYYEEGRWDEAEKLFVQVMETRMTKFGADHPDTLTSMANLASTLRNQGRWKEAEKLEVQVMETSKTKLGADHPDTLTSMANLASTLWNQGRWEEAEKLEVQVMETRKTKLGADHPSTLTSMANLASTLRNQGRWKEAEKLEVQLGADHPDTLTSMANLASTLRNQGRWKEAEKLEVQVMETRKTKLGADHPSTLTSMANLASTYRNQGRWEEAEKLEVQVMETSKTKLGADHPSTLTSIANLAFTWKSQDRHLDALALMEECAQALRRVLGEEHPYTLSSLATVAEWSS</sequence>
<feature type="region of interest" description="Disordered" evidence="2">
    <location>
        <begin position="15"/>
        <end position="95"/>
    </location>
</feature>
<dbReference type="PANTHER" id="PTHR46082">
    <property type="entry name" value="ATP/GTP-BINDING PROTEIN-RELATED"/>
    <property type="match status" value="1"/>
</dbReference>
<gene>
    <name evidence="5" type="ORF">QBC40DRAFT_266356</name>
</gene>
<reference evidence="5" key="1">
    <citation type="journal article" date="2023" name="Mol. Phylogenet. Evol.">
        <title>Genome-scale phylogeny and comparative genomics of the fungal order Sordariales.</title>
        <authorList>
            <person name="Hensen N."/>
            <person name="Bonometti L."/>
            <person name="Westerberg I."/>
            <person name="Brannstrom I.O."/>
            <person name="Guillou S."/>
            <person name="Cros-Aarteil S."/>
            <person name="Calhoun S."/>
            <person name="Haridas S."/>
            <person name="Kuo A."/>
            <person name="Mondo S."/>
            <person name="Pangilinan J."/>
            <person name="Riley R."/>
            <person name="LaButti K."/>
            <person name="Andreopoulos B."/>
            <person name="Lipzen A."/>
            <person name="Chen C."/>
            <person name="Yan M."/>
            <person name="Daum C."/>
            <person name="Ng V."/>
            <person name="Clum A."/>
            <person name="Steindorff A."/>
            <person name="Ohm R.A."/>
            <person name="Martin F."/>
            <person name="Silar P."/>
            <person name="Natvig D.O."/>
            <person name="Lalanne C."/>
            <person name="Gautier V."/>
            <person name="Ament-Velasquez S.L."/>
            <person name="Kruys A."/>
            <person name="Hutchinson M.I."/>
            <person name="Powell A.J."/>
            <person name="Barry K."/>
            <person name="Miller A.N."/>
            <person name="Grigoriev I.V."/>
            <person name="Debuchy R."/>
            <person name="Gladieux P."/>
            <person name="Hiltunen Thoren M."/>
            <person name="Johannesson H."/>
        </authorList>
    </citation>
    <scope>NUCLEOTIDE SEQUENCE</scope>
    <source>
        <strain evidence="5">CBS 315.58</strain>
    </source>
</reference>
<dbReference type="SUPFAM" id="SSF53474">
    <property type="entry name" value="alpha/beta-Hydrolases"/>
    <property type="match status" value="1"/>
</dbReference>
<dbReference type="Proteomes" id="UP001303160">
    <property type="component" value="Unassembled WGS sequence"/>
</dbReference>
<accession>A0AAN6XEX3</accession>
<dbReference type="Pfam" id="PF00931">
    <property type="entry name" value="NB-ARC"/>
    <property type="match status" value="1"/>
</dbReference>
<dbReference type="PANTHER" id="PTHR46082:SF6">
    <property type="entry name" value="AAA+ ATPASE DOMAIN-CONTAINING PROTEIN-RELATED"/>
    <property type="match status" value="1"/>
</dbReference>
<dbReference type="SUPFAM" id="SSF52540">
    <property type="entry name" value="P-loop containing nucleoside triphosphate hydrolases"/>
    <property type="match status" value="1"/>
</dbReference>
<dbReference type="Pfam" id="PF05057">
    <property type="entry name" value="DUF676"/>
    <property type="match status" value="1"/>
</dbReference>
<comment type="caution">
    <text evidence="5">The sequence shown here is derived from an EMBL/GenBank/DDBJ whole genome shotgun (WGS) entry which is preliminary data.</text>
</comment>
<dbReference type="Pfam" id="PF13424">
    <property type="entry name" value="TPR_12"/>
    <property type="match status" value="2"/>
</dbReference>
<dbReference type="InterPro" id="IPR029058">
    <property type="entry name" value="AB_hydrolase_fold"/>
</dbReference>
<dbReference type="InterPro" id="IPR027417">
    <property type="entry name" value="P-loop_NTPase"/>
</dbReference>
<evidence type="ECO:0000256" key="2">
    <source>
        <dbReference type="SAM" id="MobiDB-lite"/>
    </source>
</evidence>
<evidence type="ECO:0000259" key="4">
    <source>
        <dbReference type="Pfam" id="PF05057"/>
    </source>
</evidence>
<feature type="domain" description="DUF676" evidence="4">
    <location>
        <begin position="256"/>
        <end position="314"/>
    </location>
</feature>
<protein>
    <recommendedName>
        <fullName evidence="7">NB-ARC domain-containing protein</fullName>
    </recommendedName>
</protein>
<dbReference type="InterPro" id="IPR002182">
    <property type="entry name" value="NB-ARC"/>
</dbReference>
<organism evidence="5 6">
    <name type="scientific">Triangularia verruculosa</name>
    <dbReference type="NCBI Taxonomy" id="2587418"/>
    <lineage>
        <taxon>Eukaryota</taxon>
        <taxon>Fungi</taxon>
        <taxon>Dikarya</taxon>
        <taxon>Ascomycota</taxon>
        <taxon>Pezizomycotina</taxon>
        <taxon>Sordariomycetes</taxon>
        <taxon>Sordariomycetidae</taxon>
        <taxon>Sordariales</taxon>
        <taxon>Podosporaceae</taxon>
        <taxon>Triangularia</taxon>
    </lineage>
</organism>
<dbReference type="InterPro" id="IPR011990">
    <property type="entry name" value="TPR-like_helical_dom_sf"/>
</dbReference>
<keyword evidence="6" id="KW-1185">Reference proteome</keyword>
<reference evidence="5" key="2">
    <citation type="submission" date="2023-05" db="EMBL/GenBank/DDBJ databases">
        <authorList>
            <consortium name="Lawrence Berkeley National Laboratory"/>
            <person name="Steindorff A."/>
            <person name="Hensen N."/>
            <person name="Bonometti L."/>
            <person name="Westerberg I."/>
            <person name="Brannstrom I.O."/>
            <person name="Guillou S."/>
            <person name="Cros-Aarteil S."/>
            <person name="Calhoun S."/>
            <person name="Haridas S."/>
            <person name="Kuo A."/>
            <person name="Mondo S."/>
            <person name="Pangilinan J."/>
            <person name="Riley R."/>
            <person name="Labutti K."/>
            <person name="Andreopoulos B."/>
            <person name="Lipzen A."/>
            <person name="Chen C."/>
            <person name="Yanf M."/>
            <person name="Daum C."/>
            <person name="Ng V."/>
            <person name="Clum A."/>
            <person name="Ohm R."/>
            <person name="Martin F."/>
            <person name="Silar P."/>
            <person name="Natvig D."/>
            <person name="Lalanne C."/>
            <person name="Gautier V."/>
            <person name="Ament-Velasquez S.L."/>
            <person name="Kruys A."/>
            <person name="Hutchinson M.I."/>
            <person name="Powell A.J."/>
            <person name="Barry K."/>
            <person name="Miller A.N."/>
            <person name="Grigoriev I.V."/>
            <person name="Debuchy R."/>
            <person name="Gladieux P."/>
            <person name="Thoren M.H."/>
            <person name="Johannesson H."/>
        </authorList>
    </citation>
    <scope>NUCLEOTIDE SEQUENCE</scope>
    <source>
        <strain evidence="5">CBS 315.58</strain>
    </source>
</reference>
<dbReference type="InterPro" id="IPR053137">
    <property type="entry name" value="NLR-like"/>
</dbReference>
<dbReference type="Gene3D" id="3.40.50.1820">
    <property type="entry name" value="alpha/beta hydrolase"/>
    <property type="match status" value="1"/>
</dbReference>
<feature type="compositionally biased region" description="Basic and acidic residues" evidence="2">
    <location>
        <begin position="15"/>
        <end position="28"/>
    </location>
</feature>
<proteinExistence type="inferred from homology"/>
<dbReference type="EMBL" id="MU863938">
    <property type="protein sequence ID" value="KAK4199016.1"/>
    <property type="molecule type" value="Genomic_DNA"/>
</dbReference>
<evidence type="ECO:0000313" key="6">
    <source>
        <dbReference type="Proteomes" id="UP001303160"/>
    </source>
</evidence>
<dbReference type="Gene3D" id="1.25.40.10">
    <property type="entry name" value="Tetratricopeptide repeat domain"/>
    <property type="match status" value="2"/>
</dbReference>
<comment type="similarity">
    <text evidence="1">Belongs to the putative lipase ROG1 family.</text>
</comment>
<evidence type="ECO:0000313" key="5">
    <source>
        <dbReference type="EMBL" id="KAK4199016.1"/>
    </source>
</evidence>
<dbReference type="InterPro" id="IPR007751">
    <property type="entry name" value="DUF676_lipase-like"/>
</dbReference>
<dbReference type="Gene3D" id="3.40.50.300">
    <property type="entry name" value="P-loop containing nucleotide triphosphate hydrolases"/>
    <property type="match status" value="1"/>
</dbReference>
<dbReference type="SUPFAM" id="SSF48452">
    <property type="entry name" value="TPR-like"/>
    <property type="match status" value="2"/>
</dbReference>